<proteinExistence type="predicted"/>
<dbReference type="Gene3D" id="3.10.129.10">
    <property type="entry name" value="Hotdog Thioesterase"/>
    <property type="match status" value="1"/>
</dbReference>
<dbReference type="AlphaFoldDB" id="A0AA41PU77"/>
<dbReference type="EMBL" id="JAKFHA010000001">
    <property type="protein sequence ID" value="MCF2525953.1"/>
    <property type="molecule type" value="Genomic_DNA"/>
</dbReference>
<evidence type="ECO:0000313" key="2">
    <source>
        <dbReference type="Proteomes" id="UP001165378"/>
    </source>
</evidence>
<dbReference type="InterPro" id="IPR027961">
    <property type="entry name" value="DUF4442"/>
</dbReference>
<accession>A0AA41PU77</accession>
<organism evidence="1 2">
    <name type="scientific">Yinghuangia soli</name>
    <dbReference type="NCBI Taxonomy" id="2908204"/>
    <lineage>
        <taxon>Bacteria</taxon>
        <taxon>Bacillati</taxon>
        <taxon>Actinomycetota</taxon>
        <taxon>Actinomycetes</taxon>
        <taxon>Kitasatosporales</taxon>
        <taxon>Streptomycetaceae</taxon>
        <taxon>Yinghuangia</taxon>
    </lineage>
</organism>
<evidence type="ECO:0000313" key="1">
    <source>
        <dbReference type="EMBL" id="MCF2525953.1"/>
    </source>
</evidence>
<name>A0AA41PU77_9ACTN</name>
<dbReference type="CDD" id="cd03443">
    <property type="entry name" value="PaaI_thioesterase"/>
    <property type="match status" value="1"/>
</dbReference>
<gene>
    <name evidence="1" type="ORF">LZ495_01770</name>
</gene>
<comment type="caution">
    <text evidence="1">The sequence shown here is derived from an EMBL/GenBank/DDBJ whole genome shotgun (WGS) entry which is preliminary data.</text>
</comment>
<dbReference type="Proteomes" id="UP001165378">
    <property type="component" value="Unassembled WGS sequence"/>
</dbReference>
<keyword evidence="2" id="KW-1185">Reference proteome</keyword>
<reference evidence="1" key="1">
    <citation type="submission" date="2022-01" db="EMBL/GenBank/DDBJ databases">
        <title>Genome-Based Taxonomic Classification of the Phylum Actinobacteria.</title>
        <authorList>
            <person name="Gao Y."/>
        </authorList>
    </citation>
    <scope>NUCLEOTIDE SEQUENCE</scope>
    <source>
        <strain evidence="1">KLBMP 8922</strain>
    </source>
</reference>
<dbReference type="SUPFAM" id="SSF54637">
    <property type="entry name" value="Thioesterase/thiol ester dehydrase-isomerase"/>
    <property type="match status" value="1"/>
</dbReference>
<dbReference type="Pfam" id="PF14539">
    <property type="entry name" value="DUF4442"/>
    <property type="match status" value="1"/>
</dbReference>
<protein>
    <submittedName>
        <fullName evidence="1">PaaI family thioesterase</fullName>
    </submittedName>
</protein>
<dbReference type="RefSeq" id="WP_235050021.1">
    <property type="nucleotide sequence ID" value="NZ_JAKFHA010000001.1"/>
</dbReference>
<sequence>MAAPHNDFANMGWVKFLGFKTTEAAAGRCVIRLDPQPAHLNHNGDVNAAVLFGLAEIAGAGALVSGLGDFAAKAFVVARRGDIEYVGRARGAVTATGAIPADVFADIRERAARKEELEVPCPVTLTDDAGATISTASVVMLIRPRRERS</sequence>
<dbReference type="InterPro" id="IPR029069">
    <property type="entry name" value="HotDog_dom_sf"/>
</dbReference>